<dbReference type="SUPFAM" id="SSF52788">
    <property type="entry name" value="Phosphotyrosine protein phosphatases I"/>
    <property type="match status" value="1"/>
</dbReference>
<comment type="caution">
    <text evidence="2">The sequence shown here is derived from an EMBL/GenBank/DDBJ whole genome shotgun (WGS) entry which is preliminary data.</text>
</comment>
<dbReference type="EMBL" id="PNCM01000056">
    <property type="protein sequence ID" value="TMP77587.1"/>
    <property type="molecule type" value="Genomic_DNA"/>
</dbReference>
<evidence type="ECO:0000313" key="3">
    <source>
        <dbReference type="Proteomes" id="UP000307362"/>
    </source>
</evidence>
<dbReference type="OrthoDB" id="7210484at2"/>
<protein>
    <submittedName>
        <fullName evidence="2">Phosphotyrosine protein phosphatase</fullName>
    </submittedName>
</protein>
<organism evidence="2 3">
    <name type="scientific">Pseudoalteromonas phenolica</name>
    <dbReference type="NCBI Taxonomy" id="161398"/>
    <lineage>
        <taxon>Bacteria</taxon>
        <taxon>Pseudomonadati</taxon>
        <taxon>Pseudomonadota</taxon>
        <taxon>Gammaproteobacteria</taxon>
        <taxon>Alteromonadales</taxon>
        <taxon>Pseudoalteromonadaceae</taxon>
        <taxon>Pseudoalteromonas</taxon>
    </lineage>
</organism>
<evidence type="ECO:0000313" key="2">
    <source>
        <dbReference type="EMBL" id="TMP77587.1"/>
    </source>
</evidence>
<proteinExistence type="predicted"/>
<evidence type="ECO:0000259" key="1">
    <source>
        <dbReference type="SMART" id="SM00226"/>
    </source>
</evidence>
<name>A0A5S3YPC1_9GAMM</name>
<gene>
    <name evidence="2" type="ORF">CWB73_19420</name>
</gene>
<reference evidence="3" key="2">
    <citation type="submission" date="2019-06" db="EMBL/GenBank/DDBJ databases">
        <title>Co-occurence of chitin degradation, pigmentation and bioactivity in marine Pseudoalteromonas.</title>
        <authorList>
            <person name="Sonnenschein E.C."/>
            <person name="Bech P.K."/>
        </authorList>
    </citation>
    <scope>NUCLEOTIDE SEQUENCE [LARGE SCALE GENOMIC DNA]</scope>
    <source>
        <strain evidence="3">S1189</strain>
    </source>
</reference>
<sequence>MNILFLCTANIQRSKTAEELFSAADKLNVYRSAGLSKKYVKKAGSTLCTEEMLKWADEIYVFEQMHIERIRAYTGDTYLHKIANLEIEDSYQYFQRELVLLLLERLPLEQMPPACPNL</sequence>
<reference evidence="2 3" key="1">
    <citation type="submission" date="2017-12" db="EMBL/GenBank/DDBJ databases">
        <authorList>
            <person name="Paulsen S."/>
            <person name="Gram L.K."/>
        </authorList>
    </citation>
    <scope>NUCLEOTIDE SEQUENCE [LARGE SCALE GENOMIC DNA]</scope>
    <source>
        <strain evidence="2 3">S1189</strain>
    </source>
</reference>
<feature type="domain" description="Phosphotyrosine protein phosphatase I" evidence="1">
    <location>
        <begin position="1"/>
        <end position="105"/>
    </location>
</feature>
<dbReference type="InterPro" id="IPR036196">
    <property type="entry name" value="Ptyr_pPase_sf"/>
</dbReference>
<dbReference type="AlphaFoldDB" id="A0A5S3YPC1"/>
<dbReference type="Proteomes" id="UP000307362">
    <property type="component" value="Unassembled WGS sequence"/>
</dbReference>
<dbReference type="InterPro" id="IPR023485">
    <property type="entry name" value="Ptyr_pPase"/>
</dbReference>
<dbReference type="Gene3D" id="3.40.50.2300">
    <property type="match status" value="1"/>
</dbReference>
<dbReference type="SMART" id="SM00226">
    <property type="entry name" value="LMWPc"/>
    <property type="match status" value="1"/>
</dbReference>
<accession>A0A5S3YPC1</accession>
<dbReference type="RefSeq" id="WP_138569085.1">
    <property type="nucleotide sequence ID" value="NZ_PNCM01000056.1"/>
</dbReference>